<name>A0A1G4KDF4_9SACH</name>
<dbReference type="GO" id="GO:0008380">
    <property type="term" value="P:RNA splicing"/>
    <property type="evidence" value="ECO:0007669"/>
    <property type="project" value="InterPro"/>
</dbReference>
<feature type="region of interest" description="Disordered" evidence="1">
    <location>
        <begin position="1"/>
        <end position="103"/>
    </location>
</feature>
<keyword evidence="4" id="KW-1185">Reference proteome</keyword>
<dbReference type="InterPro" id="IPR013957">
    <property type="entry name" value="SNRNP27"/>
</dbReference>
<accession>A0A1G4KDF4</accession>
<evidence type="ECO:0000259" key="2">
    <source>
        <dbReference type="Pfam" id="PF08648"/>
    </source>
</evidence>
<evidence type="ECO:0000313" key="3">
    <source>
        <dbReference type="EMBL" id="SCV02540.1"/>
    </source>
</evidence>
<sequence length="103" mass="11827">MSKPLEKRGVDLESKQQNTDEKVLSLVTKTDPERQKLNEKDDEKLPDETKLNLEGIMGFQNFGSSKNKKVQSKSNGGRRVKKPSTNAKYRQYIKNKKNTKKSD</sequence>
<feature type="compositionally biased region" description="Basic residues" evidence="1">
    <location>
        <begin position="66"/>
        <end position="82"/>
    </location>
</feature>
<dbReference type="AlphaFoldDB" id="A0A1G4KDF4"/>
<feature type="compositionally biased region" description="Basic and acidic residues" evidence="1">
    <location>
        <begin position="1"/>
        <end position="23"/>
    </location>
</feature>
<evidence type="ECO:0000313" key="4">
    <source>
        <dbReference type="Proteomes" id="UP000191024"/>
    </source>
</evidence>
<reference evidence="4" key="1">
    <citation type="submission" date="2016-03" db="EMBL/GenBank/DDBJ databases">
        <authorList>
            <person name="Devillers H."/>
        </authorList>
    </citation>
    <scope>NUCLEOTIDE SEQUENCE [LARGE SCALE GENOMIC DNA]</scope>
</reference>
<dbReference type="Pfam" id="PF08648">
    <property type="entry name" value="SNRNP27"/>
    <property type="match status" value="1"/>
</dbReference>
<dbReference type="Proteomes" id="UP000191024">
    <property type="component" value="Chromosome H"/>
</dbReference>
<proteinExistence type="predicted"/>
<feature type="compositionally biased region" description="Basic and acidic residues" evidence="1">
    <location>
        <begin position="30"/>
        <end position="51"/>
    </location>
</feature>
<protein>
    <submittedName>
        <fullName evidence="3">LAMI_0H00342g1_1</fullName>
    </submittedName>
</protein>
<gene>
    <name evidence="3" type="ORF">LAMI_0H00342G</name>
</gene>
<feature type="domain" description="U4/U6.U5 small nuclear ribonucleoprotein 27kDa protein" evidence="2">
    <location>
        <begin position="53"/>
        <end position="93"/>
    </location>
</feature>
<organism evidence="3 4">
    <name type="scientific">Lachancea mirantina</name>
    <dbReference type="NCBI Taxonomy" id="1230905"/>
    <lineage>
        <taxon>Eukaryota</taxon>
        <taxon>Fungi</taxon>
        <taxon>Dikarya</taxon>
        <taxon>Ascomycota</taxon>
        <taxon>Saccharomycotina</taxon>
        <taxon>Saccharomycetes</taxon>
        <taxon>Saccharomycetales</taxon>
        <taxon>Saccharomycetaceae</taxon>
        <taxon>Lachancea</taxon>
    </lineage>
</organism>
<feature type="compositionally biased region" description="Basic residues" evidence="1">
    <location>
        <begin position="91"/>
        <end position="103"/>
    </location>
</feature>
<evidence type="ECO:0000256" key="1">
    <source>
        <dbReference type="SAM" id="MobiDB-lite"/>
    </source>
</evidence>
<dbReference type="EMBL" id="LT598468">
    <property type="protein sequence ID" value="SCV02540.1"/>
    <property type="molecule type" value="Genomic_DNA"/>
</dbReference>